<dbReference type="InterPro" id="IPR036388">
    <property type="entry name" value="WH-like_DNA-bd_sf"/>
</dbReference>
<dbReference type="Proteomes" id="UP001152766">
    <property type="component" value="Unassembled WGS sequence"/>
</dbReference>
<dbReference type="GO" id="GO:0006355">
    <property type="term" value="P:regulation of DNA-templated transcription"/>
    <property type="evidence" value="ECO:0007669"/>
    <property type="project" value="InterPro"/>
</dbReference>
<dbReference type="RefSeq" id="WP_268151019.1">
    <property type="nucleotide sequence ID" value="NZ_JAPPUW010000010.1"/>
</dbReference>
<dbReference type="SMART" id="SM00421">
    <property type="entry name" value="HTH_LUXR"/>
    <property type="match status" value="1"/>
</dbReference>
<accession>A0A9X4R4G7</accession>
<reference evidence="2" key="1">
    <citation type="submission" date="2019-02" db="EMBL/GenBank/DDBJ databases">
        <title>Draft genome of the type strain Pelomonas aquatica CCUG 52575T.</title>
        <authorList>
            <person name="Gomila M."/>
            <person name="Lalucat J."/>
        </authorList>
    </citation>
    <scope>NUCLEOTIDE SEQUENCE</scope>
    <source>
        <strain evidence="2">CCUG 52575</strain>
    </source>
</reference>
<dbReference type="AlphaFoldDB" id="A0A9X4R4G7"/>
<dbReference type="EMBL" id="SGUG01000010">
    <property type="protein sequence ID" value="MDG0862575.1"/>
    <property type="molecule type" value="Genomic_DNA"/>
</dbReference>
<dbReference type="Pfam" id="PF00196">
    <property type="entry name" value="GerE"/>
    <property type="match status" value="1"/>
</dbReference>
<gene>
    <name evidence="2" type="ORF">EXJ73_08845</name>
</gene>
<sequence length="385" mass="41184">MTGFEGISAAELSDLIGAIYDCSLDPQRWVATSRRIAECCDSGAGGICVHDLRHRQNDQLFVFGYAPEFLRTLAARYADSPMAVADIVANVGDVSALSMERFQPHDSRFHGEVLQPYGIRDLMWFPALRTGGRAASLHVSRGDAAAHYQPRDLGLFGLLAPHVCRALAISDALDIRVLKSELLERTLDGLAAGVFLAARDRRIVYMNTSAERQVRAGRSIRLVNDRLAAIDPAAHHALDLAIEACGHAGAVIDAQNPSIGLPDGRGGGTVATLLPVADGQRSGVLAPFAASVAIFIQYPAHVPLMPGEAFARLHGLTGSELRVLMALSQGLGGVQTADMLGVGEPTVRTHLQRIYAKTGTSKQGDLLRLLHCSTPPTRLPLRLAD</sequence>
<comment type="caution">
    <text evidence="2">The sequence shown here is derived from an EMBL/GenBank/DDBJ whole genome shotgun (WGS) entry which is preliminary data.</text>
</comment>
<dbReference type="PRINTS" id="PR00038">
    <property type="entry name" value="HTHLUXR"/>
</dbReference>
<dbReference type="GO" id="GO:0003677">
    <property type="term" value="F:DNA binding"/>
    <property type="evidence" value="ECO:0007669"/>
    <property type="project" value="InterPro"/>
</dbReference>
<proteinExistence type="predicted"/>
<evidence type="ECO:0000259" key="1">
    <source>
        <dbReference type="SMART" id="SM00421"/>
    </source>
</evidence>
<dbReference type="Gene3D" id="1.10.10.10">
    <property type="entry name" value="Winged helix-like DNA-binding domain superfamily/Winged helix DNA-binding domain"/>
    <property type="match status" value="1"/>
</dbReference>
<name>A0A9X4R4G7_9BURK</name>
<feature type="domain" description="HTH luxR-type" evidence="1">
    <location>
        <begin position="313"/>
        <end position="370"/>
    </location>
</feature>
<organism evidence="2 3">
    <name type="scientific">Pelomonas aquatica</name>
    <dbReference type="NCBI Taxonomy" id="431058"/>
    <lineage>
        <taxon>Bacteria</taxon>
        <taxon>Pseudomonadati</taxon>
        <taxon>Pseudomonadota</taxon>
        <taxon>Betaproteobacteria</taxon>
        <taxon>Burkholderiales</taxon>
        <taxon>Sphaerotilaceae</taxon>
        <taxon>Roseateles</taxon>
    </lineage>
</organism>
<evidence type="ECO:0000313" key="3">
    <source>
        <dbReference type="Proteomes" id="UP001152766"/>
    </source>
</evidence>
<dbReference type="InterPro" id="IPR016032">
    <property type="entry name" value="Sig_transdc_resp-reg_C-effctor"/>
</dbReference>
<protein>
    <submittedName>
        <fullName evidence="2">LuxR family transcriptional regulator</fullName>
    </submittedName>
</protein>
<evidence type="ECO:0000313" key="2">
    <source>
        <dbReference type="EMBL" id="MDG0862575.1"/>
    </source>
</evidence>
<dbReference type="InterPro" id="IPR000792">
    <property type="entry name" value="Tscrpt_reg_LuxR_C"/>
</dbReference>
<keyword evidence="3" id="KW-1185">Reference proteome</keyword>
<dbReference type="SUPFAM" id="SSF46894">
    <property type="entry name" value="C-terminal effector domain of the bipartite response regulators"/>
    <property type="match status" value="1"/>
</dbReference>